<sequence>MSDPQNPLLSGQPLCVVNVGIDLFAETLRQQSVEVVQVLWTPPATQDEDLMNLLDDLI</sequence>
<dbReference type="Gene3D" id="3.40.50.720">
    <property type="entry name" value="NAD(P)-binding Rossmann-like Domain"/>
    <property type="match status" value="1"/>
</dbReference>
<dbReference type="EMBL" id="LN609302">
    <property type="protein sequence ID" value="CEF57099.1"/>
    <property type="molecule type" value="Genomic_DNA"/>
</dbReference>
<dbReference type="Proteomes" id="UP000068250">
    <property type="component" value="Chromosome I"/>
</dbReference>
<proteinExistence type="predicted"/>
<dbReference type="AlphaFoldDB" id="A0A0U5BMF3"/>
<name>A0A0U5BMF3_9PROT</name>
<accession>A0A0U5BMF3</accession>
<evidence type="ECO:0008006" key="3">
    <source>
        <dbReference type="Google" id="ProtNLM"/>
    </source>
</evidence>
<reference evidence="2" key="1">
    <citation type="submission" date="2014-09" db="EMBL/GenBank/DDBJ databases">
        <authorList>
            <person name="Illeghems K.G."/>
        </authorList>
    </citation>
    <scope>NUCLEOTIDE SEQUENCE [LARGE SCALE GENOMIC DNA]</scope>
    <source>
        <strain evidence="2">LMG 23848T</strain>
    </source>
</reference>
<dbReference type="RefSeq" id="WP_172793741.1">
    <property type="nucleotide sequence ID" value="NZ_JBNZCO010000002.1"/>
</dbReference>
<organism evidence="1 2">
    <name type="scientific">Acetobacter ghanensis</name>
    <dbReference type="NCBI Taxonomy" id="431306"/>
    <lineage>
        <taxon>Bacteria</taxon>
        <taxon>Pseudomonadati</taxon>
        <taxon>Pseudomonadota</taxon>
        <taxon>Alphaproteobacteria</taxon>
        <taxon>Acetobacterales</taxon>
        <taxon>Acetobacteraceae</taxon>
        <taxon>Acetobacter</taxon>
    </lineage>
</organism>
<dbReference type="PATRIC" id="fig|431306.5.peg.2488"/>
<evidence type="ECO:0000313" key="2">
    <source>
        <dbReference type="Proteomes" id="UP000068250"/>
    </source>
</evidence>
<evidence type="ECO:0000313" key="1">
    <source>
        <dbReference type="EMBL" id="CEF57099.1"/>
    </source>
</evidence>
<dbReference type="STRING" id="431306.AGA_2411"/>
<gene>
    <name evidence="1" type="ORF">AGA_2411</name>
</gene>
<protein>
    <recommendedName>
        <fullName evidence="3">FdrA domain protein</fullName>
    </recommendedName>
</protein>